<dbReference type="InterPro" id="IPR011992">
    <property type="entry name" value="EF-hand-dom_pair"/>
</dbReference>
<dbReference type="SUPFAM" id="SSF47473">
    <property type="entry name" value="EF-hand"/>
    <property type="match status" value="1"/>
</dbReference>
<dbReference type="InterPro" id="IPR002048">
    <property type="entry name" value="EF_hand_dom"/>
</dbReference>
<dbReference type="PROSITE" id="PS00018">
    <property type="entry name" value="EF_HAND_1"/>
    <property type="match status" value="2"/>
</dbReference>
<feature type="compositionally biased region" description="Acidic residues" evidence="4">
    <location>
        <begin position="152"/>
        <end position="169"/>
    </location>
</feature>
<dbReference type="Pfam" id="PF13499">
    <property type="entry name" value="EF-hand_7"/>
    <property type="match status" value="1"/>
</dbReference>
<reference evidence="6" key="1">
    <citation type="submission" date="2007-10" db="EMBL/GenBank/DDBJ databases">
        <authorList>
            <person name="Wang K.-J."/>
            <person name="Ren H.-L."/>
            <person name="Xu D.-D."/>
            <person name="Cai L."/>
            <person name="Lin Z.-Y."/>
            <person name="Yang M."/>
            <person name="Qiao K."/>
            <person name="Zhang N."/>
        </authorList>
    </citation>
    <scope>NUCLEOTIDE SEQUENCE</scope>
</reference>
<dbReference type="PANTHER" id="PTHR45942">
    <property type="entry name" value="PROTEIN PHOSPATASE 3 REGULATORY SUBUNIT B ALPHA ISOFORM TYPE 1"/>
    <property type="match status" value="1"/>
</dbReference>
<evidence type="ECO:0000256" key="2">
    <source>
        <dbReference type="ARBA" id="ARBA00022737"/>
    </source>
</evidence>
<evidence type="ECO:0000256" key="1">
    <source>
        <dbReference type="ARBA" id="ARBA00022723"/>
    </source>
</evidence>
<dbReference type="EMBL" id="EU244372">
    <property type="protein sequence ID" value="ABY87388.1"/>
    <property type="molecule type" value="mRNA"/>
</dbReference>
<dbReference type="AlphaFoldDB" id="B3TK60"/>
<name>B3TK60_HALDV</name>
<feature type="region of interest" description="Disordered" evidence="4">
    <location>
        <begin position="152"/>
        <end position="206"/>
    </location>
</feature>
<organism evidence="6">
    <name type="scientific">Haliotis diversicolor</name>
    <name type="common">Abalone</name>
    <name type="synonym">Sulculus diversicolor</name>
    <dbReference type="NCBI Taxonomy" id="36095"/>
    <lineage>
        <taxon>Eukaryota</taxon>
        <taxon>Metazoa</taxon>
        <taxon>Spiralia</taxon>
        <taxon>Lophotrochozoa</taxon>
        <taxon>Mollusca</taxon>
        <taxon>Gastropoda</taxon>
        <taxon>Vetigastropoda</taxon>
        <taxon>Lepetellida</taxon>
        <taxon>Haliotoidea</taxon>
        <taxon>Haliotidae</taxon>
        <taxon>Haliotis</taxon>
    </lineage>
</organism>
<feature type="compositionally biased region" description="Basic and acidic residues" evidence="4">
    <location>
        <begin position="177"/>
        <end position="190"/>
    </location>
</feature>
<evidence type="ECO:0000256" key="4">
    <source>
        <dbReference type="SAM" id="MobiDB-lite"/>
    </source>
</evidence>
<dbReference type="SMART" id="SM00054">
    <property type="entry name" value="EFh"/>
    <property type="match status" value="3"/>
</dbReference>
<feature type="domain" description="EF-hand" evidence="5">
    <location>
        <begin position="75"/>
        <end position="110"/>
    </location>
</feature>
<dbReference type="PROSITE" id="PS50222">
    <property type="entry name" value="EF_HAND_2"/>
    <property type="match status" value="3"/>
</dbReference>
<proteinExistence type="evidence at transcript level"/>
<evidence type="ECO:0000313" key="6">
    <source>
        <dbReference type="EMBL" id="ABY87388.1"/>
    </source>
</evidence>
<sequence>YTQIFLQMDEEFGDKTGALDIKAFEKFLIMSGYRLPKERVAEVFCRADLDGNWKITLEEFLARLPQIAPPGPQEARASVIRRRFEESDMDHDGYLTFEELTVLMGGIEDDEEALRELVQCMIDKWDGDGDGKINFEEFLTMYLEAELEEEDFVDSDVAEEAEGKEEEADKGEGNQGVKEEYTELKPKEETPAEEELEKPNIVITST</sequence>
<feature type="domain" description="EF-hand" evidence="5">
    <location>
        <begin position="113"/>
        <end position="148"/>
    </location>
</feature>
<keyword evidence="1" id="KW-0479">Metal-binding</keyword>
<keyword evidence="6" id="KW-0418">Kinase</keyword>
<feature type="non-terminal residue" evidence="6">
    <location>
        <position position="1"/>
    </location>
</feature>
<dbReference type="GO" id="GO:0005509">
    <property type="term" value="F:calcium ion binding"/>
    <property type="evidence" value="ECO:0007669"/>
    <property type="project" value="InterPro"/>
</dbReference>
<accession>B3TK60</accession>
<feature type="non-terminal residue" evidence="6">
    <location>
        <position position="206"/>
    </location>
</feature>
<keyword evidence="2" id="KW-0677">Repeat</keyword>
<reference evidence="6" key="2">
    <citation type="journal article" date="2008" name="Dev. Comp. Immunol.">
        <title>Identification of the up-regulated expression genes in hemocytes of variously colored abalone (Haliotis diversicolor Reeve, 1846) challenged with bacteria.</title>
        <authorList>
            <person name="Wang K.J."/>
            <person name="Ren H.L."/>
            <person name="Xu D.D."/>
            <person name="Cai L."/>
            <person name="Yang M."/>
        </authorList>
    </citation>
    <scope>NUCLEOTIDE SEQUENCE</scope>
</reference>
<protein>
    <submittedName>
        <fullName evidence="6">Calmodulin-dependent protein kinase</fullName>
    </submittedName>
</protein>
<keyword evidence="6" id="KW-0808">Transferase</keyword>
<keyword evidence="3" id="KW-0106">Calcium</keyword>
<evidence type="ECO:0000256" key="3">
    <source>
        <dbReference type="ARBA" id="ARBA00022837"/>
    </source>
</evidence>
<dbReference type="Gene3D" id="1.10.238.10">
    <property type="entry name" value="EF-hand"/>
    <property type="match status" value="2"/>
</dbReference>
<dbReference type="CDD" id="cd00051">
    <property type="entry name" value="EFh"/>
    <property type="match status" value="1"/>
</dbReference>
<evidence type="ECO:0000259" key="5">
    <source>
        <dbReference type="PROSITE" id="PS50222"/>
    </source>
</evidence>
<feature type="domain" description="EF-hand" evidence="5">
    <location>
        <begin position="35"/>
        <end position="70"/>
    </location>
</feature>
<dbReference type="InterPro" id="IPR018247">
    <property type="entry name" value="EF_Hand_1_Ca_BS"/>
</dbReference>
<dbReference type="GO" id="GO:0016301">
    <property type="term" value="F:kinase activity"/>
    <property type="evidence" value="ECO:0007669"/>
    <property type="project" value="UniProtKB-KW"/>
</dbReference>